<dbReference type="InterPro" id="IPR027944">
    <property type="entry name" value="SEO_C"/>
</dbReference>
<name>W1PS26_AMBTC</name>
<sequence length="125" mass="14063">MWHSKRHHGSTIENDPIVQEIMSMLSFDGNGDGWALMSTGSTDMVKTPGKKLMECLSHFDTWRANVTGVDAFVPALRDALLQHHKAEHCTHLVLPDTTGPVQEKVVCTECGKQMEKYVLYRCCMD</sequence>
<gene>
    <name evidence="2" type="ORF">AMTR_s00166p00027900</name>
</gene>
<dbReference type="eggNOG" id="ENOG502QS6Q">
    <property type="taxonomic scope" value="Eukaryota"/>
</dbReference>
<evidence type="ECO:0000259" key="1">
    <source>
        <dbReference type="Pfam" id="PF14577"/>
    </source>
</evidence>
<dbReference type="InterPro" id="IPR039299">
    <property type="entry name" value="SEOA"/>
</dbReference>
<evidence type="ECO:0000313" key="3">
    <source>
        <dbReference type="Proteomes" id="UP000017836"/>
    </source>
</evidence>
<dbReference type="Gramene" id="ERN10511">
    <property type="protein sequence ID" value="ERN10511"/>
    <property type="gene ID" value="AMTR_s00166p00027900"/>
</dbReference>
<protein>
    <recommendedName>
        <fullName evidence="1">Sieve element occlusion C-terminal domain-containing protein</fullName>
    </recommendedName>
</protein>
<dbReference type="STRING" id="13333.W1PS26"/>
<feature type="domain" description="Sieve element occlusion C-terminal" evidence="1">
    <location>
        <begin position="1"/>
        <end position="124"/>
    </location>
</feature>
<proteinExistence type="predicted"/>
<organism evidence="2 3">
    <name type="scientific">Amborella trichopoda</name>
    <dbReference type="NCBI Taxonomy" id="13333"/>
    <lineage>
        <taxon>Eukaryota</taxon>
        <taxon>Viridiplantae</taxon>
        <taxon>Streptophyta</taxon>
        <taxon>Embryophyta</taxon>
        <taxon>Tracheophyta</taxon>
        <taxon>Spermatophyta</taxon>
        <taxon>Magnoliopsida</taxon>
        <taxon>Amborellales</taxon>
        <taxon>Amborellaceae</taxon>
        <taxon>Amborella</taxon>
    </lineage>
</organism>
<dbReference type="Pfam" id="PF14577">
    <property type="entry name" value="SEO_C"/>
    <property type="match status" value="1"/>
</dbReference>
<dbReference type="EMBL" id="KI392824">
    <property type="protein sequence ID" value="ERN10511.1"/>
    <property type="molecule type" value="Genomic_DNA"/>
</dbReference>
<accession>W1PS26</accession>
<dbReference type="PANTHER" id="PTHR33232">
    <property type="entry name" value="PROTEIN SIEVE ELEMENT OCCLUSION B-LIKE"/>
    <property type="match status" value="1"/>
</dbReference>
<keyword evidence="3" id="KW-1185">Reference proteome</keyword>
<dbReference type="PANTHER" id="PTHR33232:SF20">
    <property type="entry name" value="PROTEIN SIEVE ELEMENT OCCLUSION B-LIKE"/>
    <property type="match status" value="1"/>
</dbReference>
<reference evidence="3" key="1">
    <citation type="journal article" date="2013" name="Science">
        <title>The Amborella genome and the evolution of flowering plants.</title>
        <authorList>
            <consortium name="Amborella Genome Project"/>
        </authorList>
    </citation>
    <scope>NUCLEOTIDE SEQUENCE [LARGE SCALE GENOMIC DNA]</scope>
</reference>
<evidence type="ECO:0000313" key="2">
    <source>
        <dbReference type="EMBL" id="ERN10511.1"/>
    </source>
</evidence>
<dbReference type="GO" id="GO:0010088">
    <property type="term" value="P:phloem development"/>
    <property type="evidence" value="ECO:0007669"/>
    <property type="project" value="InterPro"/>
</dbReference>
<dbReference type="Proteomes" id="UP000017836">
    <property type="component" value="Unassembled WGS sequence"/>
</dbReference>
<dbReference type="OMA" id="FLEFDSW"/>
<dbReference type="HOGENOM" id="CLU_1995722_0_0_1"/>
<dbReference type="AlphaFoldDB" id="W1PS26"/>